<evidence type="ECO:0000313" key="3">
    <source>
        <dbReference type="Proteomes" id="UP000249645"/>
    </source>
</evidence>
<proteinExistence type="predicted"/>
<accession>A0A2W5ERL5</accession>
<gene>
    <name evidence="2" type="ORF">DI598_12725</name>
</gene>
<protein>
    <recommendedName>
        <fullName evidence="4">SusC/RagA family TonB-linked outer membrane protein</fullName>
    </recommendedName>
</protein>
<comment type="caution">
    <text evidence="2">The sequence shown here is derived from an EMBL/GenBank/DDBJ whole genome shotgun (WGS) entry which is preliminary data.</text>
</comment>
<dbReference type="EMBL" id="QFOI01000245">
    <property type="protein sequence ID" value="PZP45958.1"/>
    <property type="molecule type" value="Genomic_DNA"/>
</dbReference>
<dbReference type="AlphaFoldDB" id="A0A2W5ERL5"/>
<dbReference type="Pfam" id="PF13715">
    <property type="entry name" value="CarbopepD_reg_2"/>
    <property type="match status" value="1"/>
</dbReference>
<dbReference type="SUPFAM" id="SSF49464">
    <property type="entry name" value="Carboxypeptidase regulatory domain-like"/>
    <property type="match status" value="1"/>
</dbReference>
<evidence type="ECO:0000313" key="2">
    <source>
        <dbReference type="EMBL" id="PZP45958.1"/>
    </source>
</evidence>
<reference evidence="2 3" key="1">
    <citation type="submission" date="2017-11" db="EMBL/GenBank/DDBJ databases">
        <title>Infants hospitalized years apart are colonized by the same room-sourced microbial strains.</title>
        <authorList>
            <person name="Brooks B."/>
            <person name="Olm M.R."/>
            <person name="Firek B.A."/>
            <person name="Baker R."/>
            <person name="Thomas B.C."/>
            <person name="Morowitz M.J."/>
            <person name="Banfield J.F."/>
        </authorList>
    </citation>
    <scope>NUCLEOTIDE SEQUENCE [LARGE SCALE GENOMIC DNA]</scope>
    <source>
        <strain evidence="2">S2_009_000_R2_76</strain>
    </source>
</reference>
<feature type="signal peptide" evidence="1">
    <location>
        <begin position="1"/>
        <end position="21"/>
    </location>
</feature>
<keyword evidence="1" id="KW-0732">Signal</keyword>
<feature type="chain" id="PRO_5016173991" description="SusC/RagA family TonB-linked outer membrane protein" evidence="1">
    <location>
        <begin position="22"/>
        <end position="164"/>
    </location>
</feature>
<evidence type="ECO:0008006" key="4">
    <source>
        <dbReference type="Google" id="ProtNLM"/>
    </source>
</evidence>
<dbReference type="InterPro" id="IPR037066">
    <property type="entry name" value="Plug_dom_sf"/>
</dbReference>
<dbReference type="Proteomes" id="UP000249645">
    <property type="component" value="Unassembled WGS sequence"/>
</dbReference>
<evidence type="ECO:0000256" key="1">
    <source>
        <dbReference type="SAM" id="SignalP"/>
    </source>
</evidence>
<name>A0A2W5ERL5_9SPHI</name>
<sequence>MKKQSVFLMLFLMFAMFKLHAQNKTLNGQVKTITGSSLSGVSVRIIGGTTNAITDEAGNFSISASPGDSLEFSFVGFDSKHIVVGNENNITVTLNEKTNSQLGEVVVTALGIKRSERSLTYATQQINGSEVSKNKTDNFVNTLSGKVAGLTITPALQESEVLLK</sequence>
<dbReference type="Gene3D" id="2.60.40.1120">
    <property type="entry name" value="Carboxypeptidase-like, regulatory domain"/>
    <property type="match status" value="1"/>
</dbReference>
<organism evidence="2 3">
    <name type="scientific">Pseudopedobacter saltans</name>
    <dbReference type="NCBI Taxonomy" id="151895"/>
    <lineage>
        <taxon>Bacteria</taxon>
        <taxon>Pseudomonadati</taxon>
        <taxon>Bacteroidota</taxon>
        <taxon>Sphingobacteriia</taxon>
        <taxon>Sphingobacteriales</taxon>
        <taxon>Sphingobacteriaceae</taxon>
        <taxon>Pseudopedobacter</taxon>
    </lineage>
</organism>
<dbReference type="InterPro" id="IPR008969">
    <property type="entry name" value="CarboxyPept-like_regulatory"/>
</dbReference>
<dbReference type="Gene3D" id="2.170.130.10">
    <property type="entry name" value="TonB-dependent receptor, plug domain"/>
    <property type="match status" value="1"/>
</dbReference>